<evidence type="ECO:0000259" key="3">
    <source>
        <dbReference type="Pfam" id="PF14225"/>
    </source>
</evidence>
<feature type="compositionally biased region" description="Polar residues" evidence="2">
    <location>
        <begin position="263"/>
        <end position="286"/>
    </location>
</feature>
<dbReference type="EMBL" id="JWIN03000002">
    <property type="protein sequence ID" value="KAB1282905.1"/>
    <property type="molecule type" value="Genomic_DNA"/>
</dbReference>
<name>A0A5N4EHR9_CAMDR</name>
<dbReference type="GO" id="GO:0000902">
    <property type="term" value="P:cell morphogenesis"/>
    <property type="evidence" value="ECO:0007669"/>
    <property type="project" value="InterPro"/>
</dbReference>
<protein>
    <submittedName>
        <fullName evidence="5">Protein furry homolog-like</fullName>
    </submittedName>
</protein>
<dbReference type="Proteomes" id="UP000299084">
    <property type="component" value="Unassembled WGS sequence"/>
</dbReference>
<feature type="region of interest" description="Disordered" evidence="2">
    <location>
        <begin position="317"/>
        <end position="341"/>
    </location>
</feature>
<dbReference type="PANTHER" id="PTHR12295">
    <property type="entry name" value="FURRY-RELATED"/>
    <property type="match status" value="1"/>
</dbReference>
<feature type="domain" description="Cell morphogenesis protein C-terminal" evidence="3">
    <location>
        <begin position="1"/>
        <end position="107"/>
    </location>
</feature>
<dbReference type="InterPro" id="IPR025481">
    <property type="entry name" value="Cell_Morphogen_C"/>
</dbReference>
<evidence type="ECO:0000259" key="4">
    <source>
        <dbReference type="Pfam" id="PF19421"/>
    </source>
</evidence>
<feature type="region of interest" description="Disordered" evidence="2">
    <location>
        <begin position="440"/>
        <end position="464"/>
    </location>
</feature>
<accession>A0A5N4EHR9</accession>
<dbReference type="GO" id="GO:0030427">
    <property type="term" value="C:site of polarized growth"/>
    <property type="evidence" value="ECO:0007669"/>
    <property type="project" value="TreeGrafter"/>
</dbReference>
<dbReference type="InterPro" id="IPR045842">
    <property type="entry name" value="Fry_C"/>
</dbReference>
<sequence length="811" mass="90953">MMSLYSTHTYSRDCSNWINVVCRYLHDSFSDTTFSLVTYLAELLEKGLSSMQQSLLQIIYSLLSHIDLSAAPVKQFNLEIIKIIGKYVQSPYWKEALNILKLVVSRSASLVVPNDIPKTYGGDTGSPEISFAKIFNNVSKELPGKTLDFHFDISERRTREKLMNVLSLCGPESGLPKNPSVVFSSNEDLEVGDQQTSLISATEDVIQEEEVAVEDTSSEQQFGVFKDFDFLDVELEDAEELQGESMDNFNWGVRRRSLDSVDQGDTPSLQEYQCSSSTPSLNLTNQEDTDESSEEEAALTASQILSRTQMLNNDTAVDETLPDHPDLLLQSQDSTGSISTEEVLQIRDETPSLEASLDNANSQLPEDTSSVLKEEQVLTAFEDEGPYIIQERQDSLVCQGLLDLEESDVPEPPAPESYPGSVCDEDVTLALKELDERCEEEEADFSGLSSQDEEEPDGFPDAQTSPLPSPFLSAIIAAFQPVAYDDEEEAWRCHVNQMLSDSDGSCAVFTFHVFSRLFQSIQRKFGDITNEAVSFLGESLQRIGTKFKSSLEVMMMCSECPTVFVDAETLMSCDLLETLKFSVLELQEHLDTYNAKREAAEQWLDNCKRTFGAKEDVYRINTDAQELELCRRLYKLHFQLLLLFQAYCKLINQVNTIKNEAEVFNMSEELAQLESILKEAESASENEEIDISKAAQTTIETAIHSLIETLKNKEFISAVAQVKAFRSLWPNDIFGSCEDDPVQTLLHIYFHHQTLGQTGSFAVIGSDLDMSEANYKLMELNLEIRESLRMVQSYQLLAQAKPIGNLVSTGF</sequence>
<dbReference type="InterPro" id="IPR039867">
    <property type="entry name" value="Furry/Tao3/Mor2"/>
</dbReference>
<evidence type="ECO:0000313" key="5">
    <source>
        <dbReference type="EMBL" id="KAB1282905.1"/>
    </source>
</evidence>
<feature type="domain" description="Protein furry C-terminal" evidence="4">
    <location>
        <begin position="154"/>
        <end position="810"/>
    </location>
</feature>
<gene>
    <name evidence="5" type="ORF">Cadr_000002081</name>
</gene>
<evidence type="ECO:0000256" key="2">
    <source>
        <dbReference type="SAM" id="MobiDB-lite"/>
    </source>
</evidence>
<keyword evidence="1" id="KW-0175">Coiled coil</keyword>
<dbReference type="Pfam" id="PF19421">
    <property type="entry name" value="Fry_C"/>
    <property type="match status" value="1"/>
</dbReference>
<evidence type="ECO:0000313" key="6">
    <source>
        <dbReference type="Proteomes" id="UP000299084"/>
    </source>
</evidence>
<feature type="region of interest" description="Disordered" evidence="2">
    <location>
        <begin position="259"/>
        <end position="295"/>
    </location>
</feature>
<evidence type="ECO:0000256" key="1">
    <source>
        <dbReference type="SAM" id="Coils"/>
    </source>
</evidence>
<feature type="coiled-coil region" evidence="1">
    <location>
        <begin position="663"/>
        <end position="697"/>
    </location>
</feature>
<dbReference type="GO" id="GO:0005938">
    <property type="term" value="C:cell cortex"/>
    <property type="evidence" value="ECO:0007669"/>
    <property type="project" value="TreeGrafter"/>
</dbReference>
<keyword evidence="6" id="KW-1185">Reference proteome</keyword>
<proteinExistence type="predicted"/>
<organism evidence="5 6">
    <name type="scientific">Camelus dromedarius</name>
    <name type="common">Dromedary</name>
    <name type="synonym">Arabian camel</name>
    <dbReference type="NCBI Taxonomy" id="9838"/>
    <lineage>
        <taxon>Eukaryota</taxon>
        <taxon>Metazoa</taxon>
        <taxon>Chordata</taxon>
        <taxon>Craniata</taxon>
        <taxon>Vertebrata</taxon>
        <taxon>Euteleostomi</taxon>
        <taxon>Mammalia</taxon>
        <taxon>Eutheria</taxon>
        <taxon>Laurasiatheria</taxon>
        <taxon>Artiodactyla</taxon>
        <taxon>Tylopoda</taxon>
        <taxon>Camelidae</taxon>
        <taxon>Camelus</taxon>
    </lineage>
</organism>
<feature type="compositionally biased region" description="Polar residues" evidence="2">
    <location>
        <begin position="329"/>
        <end position="341"/>
    </location>
</feature>
<dbReference type="AlphaFoldDB" id="A0A5N4EHR9"/>
<dbReference type="Pfam" id="PF14225">
    <property type="entry name" value="MOR2-PAG1_C"/>
    <property type="match status" value="1"/>
</dbReference>
<comment type="caution">
    <text evidence="5">The sequence shown here is derived from an EMBL/GenBank/DDBJ whole genome shotgun (WGS) entry which is preliminary data.</text>
</comment>
<dbReference type="PANTHER" id="PTHR12295:SF9">
    <property type="entry name" value="PROTEIN FURRY HOMOLOG-LIKE"/>
    <property type="match status" value="1"/>
</dbReference>
<reference evidence="5 6" key="1">
    <citation type="journal article" date="2019" name="Mol. Ecol. Resour.">
        <title>Improving Illumina assemblies with Hi-C and long reads: an example with the North African dromedary.</title>
        <authorList>
            <person name="Elbers J.P."/>
            <person name="Rogers M.F."/>
            <person name="Perelman P.L."/>
            <person name="Proskuryakova A.A."/>
            <person name="Serdyukova N.A."/>
            <person name="Johnson W.E."/>
            <person name="Horin P."/>
            <person name="Corander J."/>
            <person name="Murphy D."/>
            <person name="Burger P.A."/>
        </authorList>
    </citation>
    <scope>NUCLEOTIDE SEQUENCE [LARGE SCALE GENOMIC DNA]</scope>
    <source>
        <strain evidence="5">Drom800</strain>
        <tissue evidence="5">Blood</tissue>
    </source>
</reference>
<dbReference type="GO" id="GO:0031175">
    <property type="term" value="P:neuron projection development"/>
    <property type="evidence" value="ECO:0007669"/>
    <property type="project" value="TreeGrafter"/>
</dbReference>